<name>A0A484D4Q1_PERFV</name>
<comment type="caution">
    <text evidence="2">The sequence shown here is derived from an EMBL/GenBank/DDBJ whole genome shotgun (WGS) entry which is preliminary data.</text>
</comment>
<sequence>MPDFGVSSLVGIIDGVKVLAFAVSEGRVAVHCHAGLGRTGVLIACYLIYTLRISPSEAVHYVRIKRPRSIQTRAQLSQVFDFARLLGTQQVQYPDLSLRHGAPFTLQHYLNRQAILLHGQEARTLRQTPKVVYLLCVRLSCLALGLPAPPGIQAELEKRSALRTLNRTVRETLVAKQYLPLLREGHKGPWVTSGSVSSWDEPLGFLERKREVLLDKRSYSDSDLSKITDLDLSPYCTPALGNERQWCVQDLIRPDLRPGSPILATVSPGHQTTKKESHTLNIPISSMTTSNNGAKRSKCTAKKALAKYSSNIEEELNSSDCGWALLVTESDPQVLSCLLWTWLDKLKEPVLGAEDVDRLSCGTNNRKPLNVLKKVKKKIAHAEFQGSDTHRRISIYMRVMSKAEAWVGTWRPHKPRGPIAALYGSPGPKYALPGLTGIAKHDPTKYKAPMFSFGARHTHKSESSPGPSYLIPSNITRVGRDGAPAFSLYSRPREPQLFQAPGPGKYSPEHSGKSVFQSAPAYSLSGRTKDLSIITTPGPASYSLPPVLGHNTVATSAAPTFSFCGRSKNGSFHEDLKKTPGPAAYKVVDPCTYSQKSPQFSMTGRNFPPAETTKKPGPGAHYPEQVTFTRAKAPSFSFGLRHSEYISPLIVDVPE</sequence>
<evidence type="ECO:0000313" key="3">
    <source>
        <dbReference type="Proteomes" id="UP000295070"/>
    </source>
</evidence>
<dbReference type="Gene3D" id="3.90.190.10">
    <property type="entry name" value="Protein tyrosine phosphatase superfamily"/>
    <property type="match status" value="1"/>
</dbReference>
<dbReference type="PROSITE" id="PS50056">
    <property type="entry name" value="TYR_PHOSPHATASE_2"/>
    <property type="match status" value="1"/>
</dbReference>
<dbReference type="EMBL" id="SCKG01000008">
    <property type="protein sequence ID" value="TDH09660.1"/>
    <property type="molecule type" value="Genomic_DNA"/>
</dbReference>
<dbReference type="Pfam" id="PF00782">
    <property type="entry name" value="DSPc"/>
    <property type="match status" value="1"/>
</dbReference>
<dbReference type="SUPFAM" id="SSF52799">
    <property type="entry name" value="(Phosphotyrosine protein) phosphatases II"/>
    <property type="match status" value="1"/>
</dbReference>
<dbReference type="PANTHER" id="PTHR21580:SF28">
    <property type="entry name" value="BOREALIN N-TERMINAL DOMAIN-CONTAINING PROTEIN-RELATED"/>
    <property type="match status" value="1"/>
</dbReference>
<evidence type="ECO:0000259" key="1">
    <source>
        <dbReference type="PROSITE" id="PS50056"/>
    </source>
</evidence>
<dbReference type="PROSITE" id="PS00383">
    <property type="entry name" value="TYR_PHOSPHATASE_1"/>
    <property type="match status" value="1"/>
</dbReference>
<dbReference type="Pfam" id="PF07004">
    <property type="entry name" value="SHIPPO-rpt"/>
    <property type="match status" value="4"/>
</dbReference>
<dbReference type="PANTHER" id="PTHR21580">
    <property type="entry name" value="SHIPPO-1-RELATED"/>
    <property type="match status" value="1"/>
</dbReference>
<dbReference type="InterPro" id="IPR016130">
    <property type="entry name" value="Tyr_Pase_AS"/>
</dbReference>
<evidence type="ECO:0000313" key="2">
    <source>
        <dbReference type="EMBL" id="TDH09660.1"/>
    </source>
</evidence>
<keyword evidence="3" id="KW-1185">Reference proteome</keyword>
<dbReference type="InterPro" id="IPR029021">
    <property type="entry name" value="Prot-tyrosine_phosphatase-like"/>
</dbReference>
<dbReference type="GO" id="GO:0005856">
    <property type="term" value="C:cytoskeleton"/>
    <property type="evidence" value="ECO:0007669"/>
    <property type="project" value="TreeGrafter"/>
</dbReference>
<gene>
    <name evidence="2" type="ORF">EPR50_G00089800</name>
</gene>
<dbReference type="InterPro" id="IPR051291">
    <property type="entry name" value="CIMAP"/>
</dbReference>
<dbReference type="AlphaFoldDB" id="A0A484D4Q1"/>
<dbReference type="InterPro" id="IPR000387">
    <property type="entry name" value="Tyr_Pase_dom"/>
</dbReference>
<dbReference type="Proteomes" id="UP000295070">
    <property type="component" value="Chromosome 8"/>
</dbReference>
<feature type="domain" description="Tyrosine specific protein phosphatases" evidence="1">
    <location>
        <begin position="10"/>
        <end position="77"/>
    </location>
</feature>
<organism evidence="2 3">
    <name type="scientific">Perca flavescens</name>
    <name type="common">American yellow perch</name>
    <name type="synonym">Morone flavescens</name>
    <dbReference type="NCBI Taxonomy" id="8167"/>
    <lineage>
        <taxon>Eukaryota</taxon>
        <taxon>Metazoa</taxon>
        <taxon>Chordata</taxon>
        <taxon>Craniata</taxon>
        <taxon>Vertebrata</taxon>
        <taxon>Euteleostomi</taxon>
        <taxon>Actinopterygii</taxon>
        <taxon>Neopterygii</taxon>
        <taxon>Teleostei</taxon>
        <taxon>Neoteleostei</taxon>
        <taxon>Acanthomorphata</taxon>
        <taxon>Eupercaria</taxon>
        <taxon>Perciformes</taxon>
        <taxon>Percoidei</taxon>
        <taxon>Percidae</taxon>
        <taxon>Percinae</taxon>
        <taxon>Perca</taxon>
    </lineage>
</organism>
<dbReference type="SMART" id="SM00404">
    <property type="entry name" value="PTPc_motif"/>
    <property type="match status" value="1"/>
</dbReference>
<protein>
    <recommendedName>
        <fullName evidence="1">Tyrosine specific protein phosphatases domain-containing protein</fullName>
    </recommendedName>
</protein>
<dbReference type="InterPro" id="IPR010736">
    <property type="entry name" value="SHIPPO-rpt"/>
</dbReference>
<reference evidence="2 3" key="1">
    <citation type="submission" date="2019-01" db="EMBL/GenBank/DDBJ databases">
        <title>A chromosome-scale genome assembly of the yellow perch, Perca flavescens.</title>
        <authorList>
            <person name="Feron R."/>
            <person name="Morvezen R."/>
            <person name="Bestin A."/>
            <person name="Haffray P."/>
            <person name="Klopp C."/>
            <person name="Zahm M."/>
            <person name="Cabau C."/>
            <person name="Roques C."/>
            <person name="Donnadieu C."/>
            <person name="Bouchez O."/>
            <person name="Christie M."/>
            <person name="Larson W."/>
            <person name="Guiguen Y."/>
        </authorList>
    </citation>
    <scope>NUCLEOTIDE SEQUENCE [LARGE SCALE GENOMIC DNA]</scope>
    <source>
        <strain evidence="2">YP-PL-M2</strain>
        <tissue evidence="2">Blood</tissue>
    </source>
</reference>
<dbReference type="InterPro" id="IPR000340">
    <property type="entry name" value="Dual-sp_phosphatase_cat-dom"/>
</dbReference>
<accession>A0A484D4Q1</accession>
<proteinExistence type="predicted"/>
<dbReference type="InterPro" id="IPR003595">
    <property type="entry name" value="Tyr_Pase_cat"/>
</dbReference>